<evidence type="ECO:0000313" key="4">
    <source>
        <dbReference type="EMBL" id="TKS78635.1"/>
    </source>
</evidence>
<dbReference type="InterPro" id="IPR009030">
    <property type="entry name" value="Growth_fac_rcpt_cys_sf"/>
</dbReference>
<organism evidence="4 5">
    <name type="scientific">Collichthys lucidus</name>
    <name type="common">Big head croaker</name>
    <name type="synonym">Sciaena lucida</name>
    <dbReference type="NCBI Taxonomy" id="240159"/>
    <lineage>
        <taxon>Eukaryota</taxon>
        <taxon>Metazoa</taxon>
        <taxon>Chordata</taxon>
        <taxon>Craniata</taxon>
        <taxon>Vertebrata</taxon>
        <taxon>Euteleostomi</taxon>
        <taxon>Actinopterygii</taxon>
        <taxon>Neopterygii</taxon>
        <taxon>Teleostei</taxon>
        <taxon>Neoteleostei</taxon>
        <taxon>Acanthomorphata</taxon>
        <taxon>Eupercaria</taxon>
        <taxon>Sciaenidae</taxon>
        <taxon>Collichthys</taxon>
    </lineage>
</organism>
<dbReference type="InterPro" id="IPR032778">
    <property type="entry name" value="GF_recep_IV"/>
</dbReference>
<gene>
    <name evidence="4" type="ORF">D9C73_012539</name>
</gene>
<dbReference type="SUPFAM" id="SSF57184">
    <property type="entry name" value="Growth factor receptor domain"/>
    <property type="match status" value="4"/>
</dbReference>
<dbReference type="SMART" id="SM00261">
    <property type="entry name" value="FU"/>
    <property type="match status" value="9"/>
</dbReference>
<evidence type="ECO:0000256" key="2">
    <source>
        <dbReference type="SAM" id="Phobius"/>
    </source>
</evidence>
<keyword evidence="5" id="KW-1185">Reference proteome</keyword>
<evidence type="ECO:0000259" key="3">
    <source>
        <dbReference type="Pfam" id="PF14843"/>
    </source>
</evidence>
<accession>A0A4U5UXW5</accession>
<dbReference type="STRING" id="240159.A0A4U5UXW5"/>
<sequence length="693" mass="77826">MSEIRQTETAALPPLMFGTDCHQSCPDRTYSVDKNMTCTPCEDKKCEICDHSQCYWCEEGLYVFDGECVSHCREGFFVDEESRECEPCHRTCRTCGGPRYDDCDSCEDEFTLENGECLEADQLTLCPEKQFRNPCDFYYFLHEDECMDDCPDGYFASETQHECVQCHADCSSCDGPDSDDCDVCKNPKAVRYNGECLHQCPSNTYYDETTNECRGRKVGSLFLIMQNKIMVYTMNEILDHVFIVPGCDRSCLTCSGHEPSSCLSCDTNRRKDASGHCVWFMECPMLSYMDQNLGCKPCHKSCHRCSGPGHDHCLSCNEPNFLLNNTCVQTCPGGYYGEDRDERVCERCHFSCQSCAGHHSVQCVTCKTGFFKQGISCVEICSEGHFSNTSSMVCERCDPSCGQCWGRGNRNCLSCRQDYVYVKQWGQCLKSCPPNYYQDSWSKTCHMCHPTCKTCSGQGALTCQSCYEGFTFMNGICESQCLVGFYGISQDKSDEAVCKACDPSCVDCRGPSMWNCTVCPALDILSDDGRCLSCCGDEKRNDDKPIPMDCCDCTASREECIMGVNFVMTDAEPESSAAKNFVAVYVLLVIIVGGGIFLFLNARSKSAAMAPKTKPGGYQKLDTNKEIVSKPITSPFGEYSDRIIDCEEDEEDDGDEDIVYMGQDGTVYRKFKYGLLEDDEIEMEYDDESYSYS</sequence>
<evidence type="ECO:0000313" key="5">
    <source>
        <dbReference type="Proteomes" id="UP000298787"/>
    </source>
</evidence>
<feature type="domain" description="Growth factor receptor" evidence="3">
    <location>
        <begin position="247"/>
        <end position="359"/>
    </location>
</feature>
<keyword evidence="2" id="KW-0812">Transmembrane</keyword>
<proteinExistence type="predicted"/>
<dbReference type="AlphaFoldDB" id="A0A4U5UXW5"/>
<dbReference type="Pfam" id="PF14843">
    <property type="entry name" value="GF_recep_IV"/>
    <property type="match status" value="1"/>
</dbReference>
<dbReference type="PANTHER" id="PTHR15332:SF175">
    <property type="entry name" value="PROPROTEIN CONVERTASE SUBTILISIN_KEXIN TYPE 5-LIKE"/>
    <property type="match status" value="1"/>
</dbReference>
<dbReference type="PANTHER" id="PTHR15332">
    <property type="entry name" value="PROPROTEIN CONVERTASE SUBTILISIN_KEXIN TYPE 5-LIKE"/>
    <property type="match status" value="1"/>
</dbReference>
<keyword evidence="1" id="KW-0325">Glycoprotein</keyword>
<dbReference type="Proteomes" id="UP000298787">
    <property type="component" value="Chromosome 11"/>
</dbReference>
<keyword evidence="2" id="KW-0472">Membrane</keyword>
<keyword evidence="2" id="KW-1133">Transmembrane helix</keyword>
<dbReference type="CDD" id="cd00064">
    <property type="entry name" value="FU"/>
    <property type="match status" value="6"/>
</dbReference>
<name>A0A4U5UXW5_COLLU</name>
<protein>
    <submittedName>
        <fullName evidence="4">Proprotein convertase subtilisin/kexin type 5</fullName>
    </submittedName>
</protein>
<dbReference type="InterPro" id="IPR006212">
    <property type="entry name" value="Furin_repeat"/>
</dbReference>
<dbReference type="Gene3D" id="2.10.220.10">
    <property type="entry name" value="Hormone Receptor, Insulin-like Growth Factor Receptor 1, Chain A, domain 2"/>
    <property type="match status" value="7"/>
</dbReference>
<evidence type="ECO:0000256" key="1">
    <source>
        <dbReference type="ARBA" id="ARBA00023180"/>
    </source>
</evidence>
<dbReference type="EMBL" id="CM014088">
    <property type="protein sequence ID" value="TKS78635.1"/>
    <property type="molecule type" value="Genomic_DNA"/>
</dbReference>
<reference evidence="4 5" key="1">
    <citation type="submission" date="2019-01" db="EMBL/GenBank/DDBJ databases">
        <title>Genome Assembly of Collichthys lucidus.</title>
        <authorList>
            <person name="Cai M."/>
            <person name="Xiao S."/>
        </authorList>
    </citation>
    <scope>NUCLEOTIDE SEQUENCE [LARGE SCALE GENOMIC DNA]</scope>
    <source>
        <strain evidence="4">JT15FE1705JMU</strain>
        <tissue evidence="4">Muscle</tissue>
    </source>
</reference>
<feature type="transmembrane region" description="Helical" evidence="2">
    <location>
        <begin position="582"/>
        <end position="602"/>
    </location>
</feature>